<dbReference type="PATRIC" id="fig|47500.8.peg.1653"/>
<gene>
    <name evidence="2" type="ORF">AF333_14275</name>
    <name evidence="3" type="ORF">SAMN04487909_10269</name>
</gene>
<reference evidence="3 5" key="2">
    <citation type="submission" date="2016-10" db="EMBL/GenBank/DDBJ databases">
        <authorList>
            <person name="de Groot N.N."/>
        </authorList>
    </citation>
    <scope>NUCLEOTIDE SEQUENCE [LARGE SCALE GENOMIC DNA]</scope>
    <source>
        <strain evidence="3 5">DSM 2895</strain>
    </source>
</reference>
<keyword evidence="1" id="KW-0812">Transmembrane</keyword>
<reference evidence="2 4" key="1">
    <citation type="submission" date="2015-07" db="EMBL/GenBank/DDBJ databases">
        <title>Fjat-14205 dsm 2895.</title>
        <authorList>
            <person name="Liu B."/>
            <person name="Wang J."/>
            <person name="Zhu Y."/>
            <person name="Liu G."/>
            <person name="Chen Q."/>
            <person name="Chen Z."/>
            <person name="Lan J."/>
            <person name="Che J."/>
            <person name="Ge C."/>
            <person name="Shi H."/>
            <person name="Pan Z."/>
            <person name="Liu X."/>
        </authorList>
    </citation>
    <scope>NUCLEOTIDE SEQUENCE [LARGE SCALE GENOMIC DNA]</scope>
    <source>
        <strain evidence="2 4">DSM 2895</strain>
    </source>
</reference>
<dbReference type="EMBL" id="FNED01000002">
    <property type="protein sequence ID" value="SDI19370.1"/>
    <property type="molecule type" value="Genomic_DNA"/>
</dbReference>
<keyword evidence="4" id="KW-1185">Reference proteome</keyword>
<organism evidence="2 4">
    <name type="scientific">Aneurinibacillus migulanus</name>
    <name type="common">Bacillus migulanus</name>
    <dbReference type="NCBI Taxonomy" id="47500"/>
    <lineage>
        <taxon>Bacteria</taxon>
        <taxon>Bacillati</taxon>
        <taxon>Bacillota</taxon>
        <taxon>Bacilli</taxon>
        <taxon>Bacillales</taxon>
        <taxon>Paenibacillaceae</taxon>
        <taxon>Aneurinibacillus group</taxon>
        <taxon>Aneurinibacillus</taxon>
    </lineage>
</organism>
<sequence length="149" mass="17215">MKELRVNHKQYFFNLAKIGILMLSAILAMIYLPDNDAYFDPIEWMGKYIGIPVGMALLIWFIAIYLKARKEHIALYETTLILNGNTIPLHDIKRVYPDITYIGPIKAHCPAIVIETHQGKTWEYVSYFAVNQKDFDTFLTTLKKSVSSK</sequence>
<dbReference type="Proteomes" id="UP000037269">
    <property type="component" value="Unassembled WGS sequence"/>
</dbReference>
<evidence type="ECO:0000313" key="3">
    <source>
        <dbReference type="EMBL" id="SDI19370.1"/>
    </source>
</evidence>
<dbReference type="RefSeq" id="WP_043064152.1">
    <property type="nucleotide sequence ID" value="NZ_BJOA01000108.1"/>
</dbReference>
<evidence type="ECO:0000313" key="4">
    <source>
        <dbReference type="Proteomes" id="UP000037269"/>
    </source>
</evidence>
<name>A0A0D1Y353_ANEMI</name>
<keyword evidence="1" id="KW-0472">Membrane</keyword>
<proteinExistence type="predicted"/>
<feature type="transmembrane region" description="Helical" evidence="1">
    <location>
        <begin position="12"/>
        <end position="32"/>
    </location>
</feature>
<evidence type="ECO:0008006" key="6">
    <source>
        <dbReference type="Google" id="ProtNLM"/>
    </source>
</evidence>
<accession>A0A0D1Y353</accession>
<evidence type="ECO:0000313" key="5">
    <source>
        <dbReference type="Proteomes" id="UP000182836"/>
    </source>
</evidence>
<keyword evidence="1" id="KW-1133">Transmembrane helix</keyword>
<protein>
    <recommendedName>
        <fullName evidence="6">PH domain-containing protein</fullName>
    </recommendedName>
</protein>
<dbReference type="GeneID" id="42306341"/>
<feature type="transmembrane region" description="Helical" evidence="1">
    <location>
        <begin position="44"/>
        <end position="66"/>
    </location>
</feature>
<dbReference type="AlphaFoldDB" id="A0A0D1Y353"/>
<dbReference type="EMBL" id="LGUG01000004">
    <property type="protein sequence ID" value="KON96469.1"/>
    <property type="molecule type" value="Genomic_DNA"/>
</dbReference>
<evidence type="ECO:0000256" key="1">
    <source>
        <dbReference type="SAM" id="Phobius"/>
    </source>
</evidence>
<dbReference type="Proteomes" id="UP000182836">
    <property type="component" value="Unassembled WGS sequence"/>
</dbReference>
<dbReference type="OrthoDB" id="9873661at2"/>
<evidence type="ECO:0000313" key="2">
    <source>
        <dbReference type="EMBL" id="KON96469.1"/>
    </source>
</evidence>